<feature type="chain" id="PRO_5012645883" description="Lipocalin-like domain-containing protein" evidence="1">
    <location>
        <begin position="24"/>
        <end position="168"/>
    </location>
</feature>
<sequence>MKKSPYLFLTLALALGSSCHSEANEEPTPAEQLEEIDQDGDVLMQANGSWEWVSTTKDVLNSSSSTPATVGFTRQLIFKADGKVYIHHNQKLVQQPAYGRRNGGDKFCDASYLRNWVVYAGETDPKISSTDARWYRITITKTDTTLTLGSEASCSDAGVHELYRWHHR</sequence>
<accession>A0A212UHK7</accession>
<reference evidence="3" key="1">
    <citation type="submission" date="2017-06" db="EMBL/GenBank/DDBJ databases">
        <authorList>
            <person name="Varghese N."/>
            <person name="Submissions S."/>
        </authorList>
    </citation>
    <scope>NUCLEOTIDE SEQUENCE [LARGE SCALE GENOMIC DNA]</scope>
    <source>
        <strain evidence="3">DSM 11116</strain>
    </source>
</reference>
<dbReference type="EMBL" id="FYEW01000004">
    <property type="protein sequence ID" value="SNC77660.1"/>
    <property type="molecule type" value="Genomic_DNA"/>
</dbReference>
<proteinExistence type="predicted"/>
<evidence type="ECO:0000256" key="1">
    <source>
        <dbReference type="SAM" id="SignalP"/>
    </source>
</evidence>
<evidence type="ECO:0008006" key="4">
    <source>
        <dbReference type="Google" id="ProtNLM"/>
    </source>
</evidence>
<name>A0A212UHK7_9BACT</name>
<dbReference type="Proteomes" id="UP000198131">
    <property type="component" value="Unassembled WGS sequence"/>
</dbReference>
<keyword evidence="3" id="KW-1185">Reference proteome</keyword>
<protein>
    <recommendedName>
        <fullName evidence="4">Lipocalin-like domain-containing protein</fullName>
    </recommendedName>
</protein>
<gene>
    <name evidence="2" type="ORF">SAMN06265337_4260</name>
</gene>
<organism evidence="2 3">
    <name type="scientific">Hymenobacter gelipurpurascens</name>
    <dbReference type="NCBI Taxonomy" id="89968"/>
    <lineage>
        <taxon>Bacteria</taxon>
        <taxon>Pseudomonadati</taxon>
        <taxon>Bacteroidota</taxon>
        <taxon>Cytophagia</taxon>
        <taxon>Cytophagales</taxon>
        <taxon>Hymenobacteraceae</taxon>
        <taxon>Hymenobacter</taxon>
    </lineage>
</organism>
<dbReference type="PROSITE" id="PS51257">
    <property type="entry name" value="PROKAR_LIPOPROTEIN"/>
    <property type="match status" value="1"/>
</dbReference>
<evidence type="ECO:0000313" key="2">
    <source>
        <dbReference type="EMBL" id="SNC77660.1"/>
    </source>
</evidence>
<dbReference type="AlphaFoldDB" id="A0A212UHK7"/>
<feature type="signal peptide" evidence="1">
    <location>
        <begin position="1"/>
        <end position="23"/>
    </location>
</feature>
<keyword evidence="1" id="KW-0732">Signal</keyword>
<evidence type="ECO:0000313" key="3">
    <source>
        <dbReference type="Proteomes" id="UP000198131"/>
    </source>
</evidence>